<organism evidence="2 3">
    <name type="scientific">Peptoniphilus asaccharolyticus DSM 20463</name>
    <dbReference type="NCBI Taxonomy" id="573058"/>
    <lineage>
        <taxon>Bacteria</taxon>
        <taxon>Bacillati</taxon>
        <taxon>Bacillota</taxon>
        <taxon>Tissierellia</taxon>
        <taxon>Tissierellales</taxon>
        <taxon>Peptoniphilaceae</taxon>
        <taxon>Peptoniphilus</taxon>
    </lineage>
</organism>
<dbReference type="OrthoDB" id="1699162at2"/>
<gene>
    <name evidence="2" type="ORF">SAMN00017477_1421</name>
</gene>
<reference evidence="3" key="1">
    <citation type="submission" date="2017-04" db="EMBL/GenBank/DDBJ databases">
        <authorList>
            <person name="Varghese N."/>
            <person name="Submissions S."/>
        </authorList>
    </citation>
    <scope>NUCLEOTIDE SEQUENCE [LARGE SCALE GENOMIC DNA]</scope>
    <source>
        <strain evidence="3">DSM 20463</strain>
    </source>
</reference>
<feature type="transmembrane region" description="Helical" evidence="1">
    <location>
        <begin position="33"/>
        <end position="53"/>
    </location>
</feature>
<proteinExistence type="predicted"/>
<evidence type="ECO:0000313" key="3">
    <source>
        <dbReference type="Proteomes" id="UP000192368"/>
    </source>
</evidence>
<evidence type="ECO:0000313" key="2">
    <source>
        <dbReference type="EMBL" id="SMB88557.1"/>
    </source>
</evidence>
<sequence>MMYIIGAIVALLIATMLFKSIKAVVKVIINTIIGALILYFANIFLGPFGIYIIIKPITAFLTGLLGVPFVIALIILKLFV</sequence>
<dbReference type="EMBL" id="FWWR01000009">
    <property type="protein sequence ID" value="SMB88557.1"/>
    <property type="molecule type" value="Genomic_DNA"/>
</dbReference>
<accession>A0A1W1V544</accession>
<keyword evidence="3" id="KW-1185">Reference proteome</keyword>
<name>A0A1W1V544_PEPAS</name>
<dbReference type="InterPro" id="IPR010001">
    <property type="entry name" value="BofA"/>
</dbReference>
<feature type="transmembrane region" description="Helical" evidence="1">
    <location>
        <begin position="60"/>
        <end position="79"/>
    </location>
</feature>
<protein>
    <submittedName>
        <fullName evidence="2">Inhibitor of the pro-sigma K processing machinery</fullName>
    </submittedName>
</protein>
<dbReference type="AlphaFoldDB" id="A0A1W1V544"/>
<dbReference type="Proteomes" id="UP000192368">
    <property type="component" value="Unassembled WGS sequence"/>
</dbReference>
<keyword evidence="1" id="KW-0472">Membrane</keyword>
<keyword evidence="1" id="KW-1133">Transmembrane helix</keyword>
<dbReference type="Pfam" id="PF07441">
    <property type="entry name" value="BofA"/>
    <property type="match status" value="1"/>
</dbReference>
<keyword evidence="1" id="KW-0812">Transmembrane</keyword>
<evidence type="ECO:0000256" key="1">
    <source>
        <dbReference type="SAM" id="Phobius"/>
    </source>
</evidence>
<dbReference type="RefSeq" id="WP_084230962.1">
    <property type="nucleotide sequence ID" value="NZ_FWWR01000009.1"/>
</dbReference>
<dbReference type="STRING" id="573058.SAMN00017477_1421"/>